<dbReference type="InterPro" id="IPR051393">
    <property type="entry name" value="ABC_transporter_permease"/>
</dbReference>
<evidence type="ECO:0000256" key="2">
    <source>
        <dbReference type="ARBA" id="ARBA00022448"/>
    </source>
</evidence>
<evidence type="ECO:0000313" key="9">
    <source>
        <dbReference type="EMBL" id="TXN29447.1"/>
    </source>
</evidence>
<dbReference type="CDD" id="cd06261">
    <property type="entry name" value="TM_PBP2"/>
    <property type="match status" value="1"/>
</dbReference>
<comment type="similarity">
    <text evidence="7">Belongs to the binding-protein-dependent transport system permease family.</text>
</comment>
<reference evidence="9 10" key="1">
    <citation type="submission" date="2019-08" db="EMBL/GenBank/DDBJ databases">
        <title>Bacterial whole genome sequence for Glaciihabitans sp. CHu50b-6-2.</title>
        <authorList>
            <person name="Jin L."/>
        </authorList>
    </citation>
    <scope>NUCLEOTIDE SEQUENCE [LARGE SCALE GENOMIC DNA]</scope>
    <source>
        <strain evidence="9 10">CHu50b-6-2</strain>
    </source>
</reference>
<proteinExistence type="inferred from homology"/>
<keyword evidence="10" id="KW-1185">Reference proteome</keyword>
<dbReference type="EMBL" id="VRMG01000009">
    <property type="protein sequence ID" value="TXN29447.1"/>
    <property type="molecule type" value="Genomic_DNA"/>
</dbReference>
<keyword evidence="4 7" id="KW-0812">Transmembrane</keyword>
<keyword evidence="5 7" id="KW-1133">Transmembrane helix</keyword>
<dbReference type="SUPFAM" id="SSF161098">
    <property type="entry name" value="MetI-like"/>
    <property type="match status" value="1"/>
</dbReference>
<dbReference type="RefSeq" id="WP_147784463.1">
    <property type="nucleotide sequence ID" value="NZ_VRMG01000009.1"/>
</dbReference>
<feature type="transmembrane region" description="Helical" evidence="7">
    <location>
        <begin position="32"/>
        <end position="52"/>
    </location>
</feature>
<feature type="transmembrane region" description="Helical" evidence="7">
    <location>
        <begin position="93"/>
        <end position="114"/>
    </location>
</feature>
<accession>A0A5C8UPJ7</accession>
<comment type="subcellular location">
    <subcellularLocation>
        <location evidence="1 7">Cell membrane</location>
        <topology evidence="1 7">Multi-pass membrane protein</topology>
    </subcellularLocation>
</comment>
<feature type="domain" description="ABC transmembrane type-1" evidence="8">
    <location>
        <begin position="89"/>
        <end position="304"/>
    </location>
</feature>
<dbReference type="GO" id="GO:0005886">
    <property type="term" value="C:plasma membrane"/>
    <property type="evidence" value="ECO:0007669"/>
    <property type="project" value="UniProtKB-SubCell"/>
</dbReference>
<evidence type="ECO:0000259" key="8">
    <source>
        <dbReference type="PROSITE" id="PS50928"/>
    </source>
</evidence>
<keyword evidence="2 7" id="KW-0813">Transport</keyword>
<dbReference type="InterPro" id="IPR035906">
    <property type="entry name" value="MetI-like_sf"/>
</dbReference>
<evidence type="ECO:0000256" key="6">
    <source>
        <dbReference type="ARBA" id="ARBA00023136"/>
    </source>
</evidence>
<dbReference type="Gene3D" id="1.10.3720.10">
    <property type="entry name" value="MetI-like"/>
    <property type="match status" value="1"/>
</dbReference>
<feature type="transmembrane region" description="Helical" evidence="7">
    <location>
        <begin position="177"/>
        <end position="197"/>
    </location>
</feature>
<dbReference type="Pfam" id="PF00528">
    <property type="entry name" value="BPD_transp_1"/>
    <property type="match status" value="1"/>
</dbReference>
<evidence type="ECO:0000256" key="7">
    <source>
        <dbReference type="RuleBase" id="RU363032"/>
    </source>
</evidence>
<feature type="transmembrane region" description="Helical" evidence="7">
    <location>
        <begin position="229"/>
        <end position="248"/>
    </location>
</feature>
<dbReference type="GO" id="GO:0055085">
    <property type="term" value="P:transmembrane transport"/>
    <property type="evidence" value="ECO:0007669"/>
    <property type="project" value="InterPro"/>
</dbReference>
<evidence type="ECO:0000256" key="5">
    <source>
        <dbReference type="ARBA" id="ARBA00022989"/>
    </source>
</evidence>
<evidence type="ECO:0000256" key="3">
    <source>
        <dbReference type="ARBA" id="ARBA00022475"/>
    </source>
</evidence>
<dbReference type="InterPro" id="IPR000515">
    <property type="entry name" value="MetI-like"/>
</dbReference>
<dbReference type="PROSITE" id="PS50928">
    <property type="entry name" value="ABC_TM1"/>
    <property type="match status" value="1"/>
</dbReference>
<dbReference type="PANTHER" id="PTHR30193">
    <property type="entry name" value="ABC TRANSPORTER PERMEASE PROTEIN"/>
    <property type="match status" value="1"/>
</dbReference>
<gene>
    <name evidence="9" type="ORF">FVP33_14875</name>
</gene>
<evidence type="ECO:0000256" key="4">
    <source>
        <dbReference type="ARBA" id="ARBA00022692"/>
    </source>
</evidence>
<protein>
    <submittedName>
        <fullName evidence="9">Sugar ABC transporter permease</fullName>
    </submittedName>
</protein>
<sequence>MTTTTLRRVDRSPRRIAFSQTLGRWDIKFSPYLYISPFFLLFAVVGLFPLLYTGWVSLHAWDLIGGQGDFVGLDNFAFVLSQATFWKALGNTFSIFLLSAVPQIAVAIVIAAVLDQNLRGKTFWRMGVLIPYIIMPVAVALIFSNLYGDRYGLVNTLLGHIGVPAIQWHSNPLASQLAIATMVNFRWTGYNALILLAGMQAISRDYYEAAEIDGAGPVRRFFSITVPQLRPTLIFVIITATIGGLQIFDEPKLFDQTGTGGANGQWLTLTLYLYNLGWTQLNFGRASAVAWLLFLVIVIIGLVNLAITRLIASNEGVRP</sequence>
<dbReference type="Proteomes" id="UP000321379">
    <property type="component" value="Unassembled WGS sequence"/>
</dbReference>
<comment type="caution">
    <text evidence="9">The sequence shown here is derived from an EMBL/GenBank/DDBJ whole genome shotgun (WGS) entry which is preliminary data.</text>
</comment>
<dbReference type="PANTHER" id="PTHR30193:SF37">
    <property type="entry name" value="INNER MEMBRANE ABC TRANSPORTER PERMEASE PROTEIN YCJO"/>
    <property type="match status" value="1"/>
</dbReference>
<organism evidence="9 10">
    <name type="scientific">Lacisediminihabitans profunda</name>
    <dbReference type="NCBI Taxonomy" id="2594790"/>
    <lineage>
        <taxon>Bacteria</taxon>
        <taxon>Bacillati</taxon>
        <taxon>Actinomycetota</taxon>
        <taxon>Actinomycetes</taxon>
        <taxon>Micrococcales</taxon>
        <taxon>Microbacteriaceae</taxon>
        <taxon>Lacisediminihabitans</taxon>
    </lineage>
</organism>
<feature type="transmembrane region" description="Helical" evidence="7">
    <location>
        <begin position="288"/>
        <end position="312"/>
    </location>
</feature>
<dbReference type="AlphaFoldDB" id="A0A5C8UPJ7"/>
<keyword evidence="6 7" id="KW-0472">Membrane</keyword>
<feature type="transmembrane region" description="Helical" evidence="7">
    <location>
        <begin position="126"/>
        <end position="147"/>
    </location>
</feature>
<evidence type="ECO:0000313" key="10">
    <source>
        <dbReference type="Proteomes" id="UP000321379"/>
    </source>
</evidence>
<keyword evidence="3" id="KW-1003">Cell membrane</keyword>
<name>A0A5C8UPJ7_9MICO</name>
<evidence type="ECO:0000256" key="1">
    <source>
        <dbReference type="ARBA" id="ARBA00004651"/>
    </source>
</evidence>